<dbReference type="PRINTS" id="PR01976">
    <property type="entry name" value="IGFBPFAMILY"/>
</dbReference>
<evidence type="ECO:0000256" key="2">
    <source>
        <dbReference type="ARBA" id="ARBA00013675"/>
    </source>
</evidence>
<dbReference type="InterPro" id="IPR017891">
    <property type="entry name" value="Insulin_GF-bd_Cys-rich_CS"/>
</dbReference>
<dbReference type="PROSITE" id="PS00484">
    <property type="entry name" value="THYROGLOBULIN_1_1"/>
    <property type="match status" value="1"/>
</dbReference>
<feature type="domain" description="IGFBP N-terminal" evidence="13">
    <location>
        <begin position="25"/>
        <end position="106"/>
    </location>
</feature>
<dbReference type="CDD" id="cd00191">
    <property type="entry name" value="TY"/>
    <property type="match status" value="1"/>
</dbReference>
<evidence type="ECO:0000256" key="11">
    <source>
        <dbReference type="SAM" id="SignalP"/>
    </source>
</evidence>
<evidence type="ECO:0000259" key="13">
    <source>
        <dbReference type="PROSITE" id="PS51323"/>
    </source>
</evidence>
<comment type="subunit">
    <text evidence="8">Binds equally well IGF1 and IGF2. Interacts with integrin ITGA5:ITGB1. Interacts with VHL; this interaction inhibits HIF1A degradation.</text>
</comment>
<dbReference type="eggNOG" id="ENOG502QWRP">
    <property type="taxonomic scope" value="Eukaryota"/>
</dbReference>
<feature type="compositionally biased region" description="Polar residues" evidence="10">
    <location>
        <begin position="112"/>
        <end position="130"/>
    </location>
</feature>
<comment type="caution">
    <text evidence="9">Lacks conserved residue(s) required for the propagation of feature annotation.</text>
</comment>
<evidence type="ECO:0000256" key="9">
    <source>
        <dbReference type="PROSITE-ProRule" id="PRU00500"/>
    </source>
</evidence>
<sequence length="256" mass="28190">MTAALHWPLLLLLAAQLFQAAPAPQIWQCAPCSADNLSLCPPVPTSCSEVTRPAGCGCCPVCALQLEEACGVTTARCARGLRCRARPGESRPLYALTQGRGICMRELDETSTEATEPSSLEDVTTGSSEVTQEDIHLMTPSREVTSILWNAVSNYDRIKGLQIDSIDSKKEPCKRELHEVLDRLAKEQQKPGAQLYKFYLPNCKKNGLYNSKQCETTLDGVAGLCWCVYPWNGEKIPTSLTRKGDPNCQQYFESQS</sequence>
<comment type="subcellular location">
    <subcellularLocation>
        <location evidence="1">Secreted</location>
    </subcellularLocation>
</comment>
<reference evidence="15" key="1">
    <citation type="submission" date="2025-08" db="UniProtKB">
        <authorList>
            <consortium name="RefSeq"/>
        </authorList>
    </citation>
    <scope>IDENTIFICATION</scope>
</reference>
<dbReference type="FunFam" id="4.10.40.20:FF:000001">
    <property type="entry name" value="Insulin-like growth factor binding protein 5"/>
    <property type="match status" value="1"/>
</dbReference>
<gene>
    <name evidence="15" type="primary">IGFBP1</name>
</gene>
<dbReference type="SUPFAM" id="SSF57184">
    <property type="entry name" value="Growth factor receptor domain"/>
    <property type="match status" value="1"/>
</dbReference>
<dbReference type="OrthoDB" id="9926277at2759"/>
<accession>A0A1S3AKD0</accession>
<organism evidence="14 15">
    <name type="scientific">Erinaceus europaeus</name>
    <name type="common">Western European hedgehog</name>
    <dbReference type="NCBI Taxonomy" id="9365"/>
    <lineage>
        <taxon>Eukaryota</taxon>
        <taxon>Metazoa</taxon>
        <taxon>Chordata</taxon>
        <taxon>Craniata</taxon>
        <taxon>Vertebrata</taxon>
        <taxon>Euteleostomi</taxon>
        <taxon>Mammalia</taxon>
        <taxon>Eutheria</taxon>
        <taxon>Laurasiatheria</taxon>
        <taxon>Eulipotyphla</taxon>
        <taxon>Erinaceidae</taxon>
        <taxon>Erinaceinae</taxon>
        <taxon>Erinaceus</taxon>
    </lineage>
</organism>
<dbReference type="InterPro" id="IPR022321">
    <property type="entry name" value="IGFBP_1-6_chordata"/>
</dbReference>
<evidence type="ECO:0000256" key="7">
    <source>
        <dbReference type="ARBA" id="ARBA00023183"/>
    </source>
</evidence>
<keyword evidence="4" id="KW-0597">Phosphoprotein</keyword>
<dbReference type="PRINTS" id="PR01977">
    <property type="entry name" value="IGFBPFAMILY1"/>
</dbReference>
<dbReference type="GO" id="GO:0031995">
    <property type="term" value="F:insulin-like growth factor II binding"/>
    <property type="evidence" value="ECO:0007669"/>
    <property type="project" value="TreeGrafter"/>
</dbReference>
<dbReference type="Pfam" id="PF00086">
    <property type="entry name" value="Thyroglobulin_1"/>
    <property type="match status" value="1"/>
</dbReference>
<dbReference type="Gene3D" id="4.10.800.10">
    <property type="entry name" value="Thyroglobulin type-1"/>
    <property type="match status" value="1"/>
</dbReference>
<dbReference type="FunCoup" id="A0A1S3AKD0">
    <property type="interactions" value="49"/>
</dbReference>
<evidence type="ECO:0000256" key="6">
    <source>
        <dbReference type="ARBA" id="ARBA00023157"/>
    </source>
</evidence>
<dbReference type="InterPro" id="IPR036857">
    <property type="entry name" value="Thyroglobulin_1_sf"/>
</dbReference>
<dbReference type="Gene3D" id="4.10.40.20">
    <property type="match status" value="1"/>
</dbReference>
<evidence type="ECO:0000256" key="5">
    <source>
        <dbReference type="ARBA" id="ARBA00022729"/>
    </source>
</evidence>
<keyword evidence="6" id="KW-1015">Disulfide bond</keyword>
<evidence type="ECO:0000313" key="15">
    <source>
        <dbReference type="RefSeq" id="XP_007536461.1"/>
    </source>
</evidence>
<feature type="domain" description="Thyroglobulin type-1" evidence="12">
    <location>
        <begin position="170"/>
        <end position="248"/>
    </location>
</feature>
<dbReference type="PROSITE" id="PS51323">
    <property type="entry name" value="IGFBP_N_2"/>
    <property type="match status" value="1"/>
</dbReference>
<dbReference type="Proteomes" id="UP001652624">
    <property type="component" value="Chromosome 14"/>
</dbReference>
<dbReference type="InParanoid" id="A0A1S3AKD0"/>
<dbReference type="GeneID" id="103125589"/>
<dbReference type="SMART" id="SM00211">
    <property type="entry name" value="TY"/>
    <property type="match status" value="1"/>
</dbReference>
<keyword evidence="7" id="KW-0340">Growth factor binding</keyword>
<dbReference type="GO" id="GO:0031994">
    <property type="term" value="F:insulin-like growth factor I binding"/>
    <property type="evidence" value="ECO:0007669"/>
    <property type="project" value="TreeGrafter"/>
</dbReference>
<keyword evidence="14" id="KW-1185">Reference proteome</keyword>
<dbReference type="PANTHER" id="PTHR11551">
    <property type="entry name" value="INSULIN-LIKE GROWTH FACTOR BINDING PROTEIN"/>
    <property type="match status" value="1"/>
</dbReference>
<dbReference type="SUPFAM" id="SSF57610">
    <property type="entry name" value="Thyroglobulin type-1 domain"/>
    <property type="match status" value="1"/>
</dbReference>
<dbReference type="PANTHER" id="PTHR11551:SF6">
    <property type="entry name" value="INSULIN-LIKE GROWTH FACTOR-BINDING PROTEIN 1"/>
    <property type="match status" value="1"/>
</dbReference>
<evidence type="ECO:0000256" key="1">
    <source>
        <dbReference type="ARBA" id="ARBA00004613"/>
    </source>
</evidence>
<evidence type="ECO:0000313" key="14">
    <source>
        <dbReference type="Proteomes" id="UP001652624"/>
    </source>
</evidence>
<evidence type="ECO:0000256" key="4">
    <source>
        <dbReference type="ARBA" id="ARBA00022553"/>
    </source>
</evidence>
<dbReference type="InterPro" id="IPR000716">
    <property type="entry name" value="Thyroglobulin_1"/>
</dbReference>
<dbReference type="AlphaFoldDB" id="A0A1S3AKD0"/>
<keyword evidence="3" id="KW-0964">Secreted</keyword>
<dbReference type="RefSeq" id="XP_007536461.1">
    <property type="nucleotide sequence ID" value="XM_007536399.3"/>
</dbReference>
<dbReference type="InterPro" id="IPR009030">
    <property type="entry name" value="Growth_fac_rcpt_cys_sf"/>
</dbReference>
<feature type="chain" id="PRO_5010251708" description="Insulin-like growth factor-binding protein 1" evidence="11">
    <location>
        <begin position="21"/>
        <end position="256"/>
    </location>
</feature>
<dbReference type="PROSITE" id="PS00222">
    <property type="entry name" value="IGFBP_N_1"/>
    <property type="match status" value="1"/>
</dbReference>
<dbReference type="InterPro" id="IPR000867">
    <property type="entry name" value="IGFBP-like"/>
</dbReference>
<dbReference type="GO" id="GO:0005615">
    <property type="term" value="C:extracellular space"/>
    <property type="evidence" value="ECO:0007669"/>
    <property type="project" value="TreeGrafter"/>
</dbReference>
<feature type="signal peptide" evidence="11">
    <location>
        <begin position="1"/>
        <end position="20"/>
    </location>
</feature>
<dbReference type="PROSITE" id="PS51162">
    <property type="entry name" value="THYROGLOBULIN_1_2"/>
    <property type="match status" value="1"/>
</dbReference>
<evidence type="ECO:0000256" key="10">
    <source>
        <dbReference type="SAM" id="MobiDB-lite"/>
    </source>
</evidence>
<dbReference type="CTD" id="3484"/>
<proteinExistence type="predicted"/>
<dbReference type="SMART" id="SM00121">
    <property type="entry name" value="IB"/>
    <property type="match status" value="1"/>
</dbReference>
<dbReference type="FunFam" id="4.10.800.10:FF:000002">
    <property type="entry name" value="Insulin-like growth factor-binding protein 2"/>
    <property type="match status" value="1"/>
</dbReference>
<dbReference type="InterPro" id="IPR022322">
    <property type="entry name" value="IGFBP1"/>
</dbReference>
<name>A0A1S3AKD0_ERIEU</name>
<evidence type="ECO:0000256" key="3">
    <source>
        <dbReference type="ARBA" id="ARBA00022525"/>
    </source>
</evidence>
<protein>
    <recommendedName>
        <fullName evidence="2">Insulin-like growth factor-binding protein 1</fullName>
    </recommendedName>
</protein>
<dbReference type="Pfam" id="PF00219">
    <property type="entry name" value="IGFBP"/>
    <property type="match status" value="1"/>
</dbReference>
<dbReference type="GO" id="GO:0043567">
    <property type="term" value="P:regulation of insulin-like growth factor receptor signaling pathway"/>
    <property type="evidence" value="ECO:0007669"/>
    <property type="project" value="TreeGrafter"/>
</dbReference>
<evidence type="ECO:0000259" key="12">
    <source>
        <dbReference type="PROSITE" id="PS51162"/>
    </source>
</evidence>
<evidence type="ECO:0000256" key="8">
    <source>
        <dbReference type="ARBA" id="ARBA00049694"/>
    </source>
</evidence>
<dbReference type="STRING" id="9365.ENSEEUP00000001033"/>
<feature type="region of interest" description="Disordered" evidence="10">
    <location>
        <begin position="111"/>
        <end position="131"/>
    </location>
</feature>
<keyword evidence="5 11" id="KW-0732">Signal</keyword>